<feature type="region of interest" description="Disordered" evidence="1">
    <location>
        <begin position="31"/>
        <end position="57"/>
    </location>
</feature>
<name>A0A4Z2IDB8_9TELE</name>
<evidence type="ECO:0000313" key="2">
    <source>
        <dbReference type="EMBL" id="TNN75907.1"/>
    </source>
</evidence>
<comment type="caution">
    <text evidence="2">The sequence shown here is derived from an EMBL/GenBank/DDBJ whole genome shotgun (WGS) entry which is preliminary data.</text>
</comment>
<evidence type="ECO:0000256" key="1">
    <source>
        <dbReference type="SAM" id="MobiDB-lite"/>
    </source>
</evidence>
<proteinExistence type="predicted"/>
<protein>
    <submittedName>
        <fullName evidence="2">Uncharacterized protein</fullName>
    </submittedName>
</protein>
<dbReference type="AlphaFoldDB" id="A0A4Z2IDB8"/>
<evidence type="ECO:0000313" key="3">
    <source>
        <dbReference type="Proteomes" id="UP000314294"/>
    </source>
</evidence>
<gene>
    <name evidence="2" type="ORF">EYF80_013877</name>
</gene>
<keyword evidence="3" id="KW-1185">Reference proteome</keyword>
<feature type="region of interest" description="Disordered" evidence="1">
    <location>
        <begin position="71"/>
        <end position="101"/>
    </location>
</feature>
<organism evidence="2 3">
    <name type="scientific">Liparis tanakae</name>
    <name type="common">Tanaka's snailfish</name>
    <dbReference type="NCBI Taxonomy" id="230148"/>
    <lineage>
        <taxon>Eukaryota</taxon>
        <taxon>Metazoa</taxon>
        <taxon>Chordata</taxon>
        <taxon>Craniata</taxon>
        <taxon>Vertebrata</taxon>
        <taxon>Euteleostomi</taxon>
        <taxon>Actinopterygii</taxon>
        <taxon>Neopterygii</taxon>
        <taxon>Teleostei</taxon>
        <taxon>Neoteleostei</taxon>
        <taxon>Acanthomorphata</taxon>
        <taxon>Eupercaria</taxon>
        <taxon>Perciformes</taxon>
        <taxon>Cottioidei</taxon>
        <taxon>Cottales</taxon>
        <taxon>Liparidae</taxon>
        <taxon>Liparis</taxon>
    </lineage>
</organism>
<dbReference type="Proteomes" id="UP000314294">
    <property type="component" value="Unassembled WGS sequence"/>
</dbReference>
<sequence length="101" mass="10717">MCLRQGTEFLMQVPVSMSTLSTMTNGFSSRVTMDSRSLKSSDNGHAGSAPPSGEEGMISVEKAAEIQANERGTDTFLRSQGGGVMWATGGRSLGEVKVDER</sequence>
<dbReference type="EMBL" id="SRLO01000098">
    <property type="protein sequence ID" value="TNN75907.1"/>
    <property type="molecule type" value="Genomic_DNA"/>
</dbReference>
<feature type="compositionally biased region" description="Polar residues" evidence="1">
    <location>
        <begin position="31"/>
        <end position="43"/>
    </location>
</feature>
<accession>A0A4Z2IDB8</accession>
<reference evidence="2 3" key="1">
    <citation type="submission" date="2019-03" db="EMBL/GenBank/DDBJ databases">
        <title>First draft genome of Liparis tanakae, snailfish: a comprehensive survey of snailfish specific genes.</title>
        <authorList>
            <person name="Kim W."/>
            <person name="Song I."/>
            <person name="Jeong J.-H."/>
            <person name="Kim D."/>
            <person name="Kim S."/>
            <person name="Ryu S."/>
            <person name="Song J.Y."/>
            <person name="Lee S.K."/>
        </authorList>
    </citation>
    <scope>NUCLEOTIDE SEQUENCE [LARGE SCALE GENOMIC DNA]</scope>
    <source>
        <tissue evidence="2">Muscle</tissue>
    </source>
</reference>